<name>A0A6G7ZQB5_9SPHN</name>
<sequence>MGLPFDPPTAVGSSPFRIQLTYWWRHHRLARLAQPRLFTEWVQHRKLYDRDPRLPRLADKLHAKDFVADQLGPDWVTPTLWRGVTLPAEPAWEFPYVVKSRHGCGHTIVVHDLAGHKQAVRQSRRWMRRSYGGWLDEWLYGQIERGLLVEPFIGEAPTLPVDYKVFVFGGEARFVQVHLDRAGRHRWIVLDRQWQRVSEASSDPDPAPPAELSVMLRAAERLGAGFCFVRADFYQVDGKARFGEMTFYPGSGLEPVQPSRLDLQMGLLWAAALPAWLEPASRMVA</sequence>
<proteinExistence type="predicted"/>
<keyword evidence="2" id="KW-1185">Reference proteome</keyword>
<dbReference type="EMBL" id="CP049871">
    <property type="protein sequence ID" value="QIL03133.1"/>
    <property type="molecule type" value="Genomic_DNA"/>
</dbReference>
<reference evidence="1 2" key="1">
    <citation type="submission" date="2020-03" db="EMBL/GenBank/DDBJ databases">
        <title>Sphingomonas sp. nov., isolated from fish.</title>
        <authorList>
            <person name="Hyun D.-W."/>
            <person name="Bae J.-W."/>
        </authorList>
    </citation>
    <scope>NUCLEOTIDE SEQUENCE [LARGE SCALE GENOMIC DNA]</scope>
    <source>
        <strain evidence="1 2">HDW15C</strain>
    </source>
</reference>
<dbReference type="Proteomes" id="UP000502502">
    <property type="component" value="Chromosome"/>
</dbReference>
<dbReference type="AlphaFoldDB" id="A0A6G7ZQB5"/>
<gene>
    <name evidence="1" type="ORF">G7078_10315</name>
</gene>
<dbReference type="Pfam" id="PF14305">
    <property type="entry name" value="ATPgrasp_TupA"/>
    <property type="match status" value="1"/>
</dbReference>
<dbReference type="SUPFAM" id="SSF56059">
    <property type="entry name" value="Glutathione synthetase ATP-binding domain-like"/>
    <property type="match status" value="1"/>
</dbReference>
<evidence type="ECO:0000313" key="2">
    <source>
        <dbReference type="Proteomes" id="UP000502502"/>
    </source>
</evidence>
<evidence type="ECO:0000313" key="1">
    <source>
        <dbReference type="EMBL" id="QIL03133.1"/>
    </source>
</evidence>
<organism evidence="1 2">
    <name type="scientific">Sphingomonas sinipercae</name>
    <dbReference type="NCBI Taxonomy" id="2714944"/>
    <lineage>
        <taxon>Bacteria</taxon>
        <taxon>Pseudomonadati</taxon>
        <taxon>Pseudomonadota</taxon>
        <taxon>Alphaproteobacteria</taxon>
        <taxon>Sphingomonadales</taxon>
        <taxon>Sphingomonadaceae</taxon>
        <taxon>Sphingomonas</taxon>
    </lineage>
</organism>
<protein>
    <recommendedName>
        <fullName evidence="3">Polysaccharide biosynthesis protein</fullName>
    </recommendedName>
</protein>
<accession>A0A6G7ZQB5</accession>
<dbReference type="RefSeq" id="WP_166095760.1">
    <property type="nucleotide sequence ID" value="NZ_CP049871.1"/>
</dbReference>
<dbReference type="KEGG" id="ssin:G7078_10315"/>
<dbReference type="InterPro" id="IPR029465">
    <property type="entry name" value="ATPgrasp_TupA"/>
</dbReference>
<evidence type="ECO:0008006" key="3">
    <source>
        <dbReference type="Google" id="ProtNLM"/>
    </source>
</evidence>